<dbReference type="PANTHER" id="PTHR43104:SF2">
    <property type="entry name" value="L-2-HYDROXYGLUTARATE DEHYDROGENASE, MITOCHONDRIAL"/>
    <property type="match status" value="1"/>
</dbReference>
<keyword evidence="8 9" id="KW-0560">Oxidoreductase</keyword>
<evidence type="ECO:0000256" key="7">
    <source>
        <dbReference type="ARBA" id="ARBA00022827"/>
    </source>
</evidence>
<comment type="catalytic activity">
    <reaction evidence="1 9">
        <text>(S)-malate + a quinone = a quinol + oxaloacetate</text>
        <dbReference type="Rhea" id="RHEA:46012"/>
        <dbReference type="ChEBI" id="CHEBI:15589"/>
        <dbReference type="ChEBI" id="CHEBI:16452"/>
        <dbReference type="ChEBI" id="CHEBI:24646"/>
        <dbReference type="ChEBI" id="CHEBI:132124"/>
        <dbReference type="EC" id="1.1.5.4"/>
    </reaction>
</comment>
<evidence type="ECO:0000256" key="9">
    <source>
        <dbReference type="HAMAP-Rule" id="MF_00212"/>
    </source>
</evidence>
<name>A0A4R1NHF7_9GAMM</name>
<evidence type="ECO:0000256" key="1">
    <source>
        <dbReference type="ARBA" id="ARBA00001139"/>
    </source>
</evidence>
<dbReference type="GO" id="GO:0047545">
    <property type="term" value="F:(S)-2-hydroxyglutarate dehydrogenase activity"/>
    <property type="evidence" value="ECO:0007669"/>
    <property type="project" value="TreeGrafter"/>
</dbReference>
<reference evidence="10 11" key="1">
    <citation type="submission" date="2019-02" db="EMBL/GenBank/DDBJ databases">
        <title>Investigation of anaerobic lignin degradation for improved lignocellulosic biofuels.</title>
        <authorList>
            <person name="Deangelis K."/>
        </authorList>
    </citation>
    <scope>NUCLEOTIDE SEQUENCE [LARGE SCALE GENOMIC DNA]</scope>
    <source>
        <strain evidence="10 11">159R</strain>
    </source>
</reference>
<comment type="cofactor">
    <cofactor evidence="2 9">
        <name>FAD</name>
        <dbReference type="ChEBI" id="CHEBI:57692"/>
    </cofactor>
</comment>
<dbReference type="UniPathway" id="UPA00223">
    <property type="reaction ID" value="UER01008"/>
</dbReference>
<evidence type="ECO:0000256" key="2">
    <source>
        <dbReference type="ARBA" id="ARBA00001974"/>
    </source>
</evidence>
<dbReference type="NCBIfam" id="NF003605">
    <property type="entry name" value="PRK05257.1-4"/>
    <property type="match status" value="1"/>
</dbReference>
<dbReference type="Gene3D" id="3.30.9.10">
    <property type="entry name" value="D-Amino Acid Oxidase, subunit A, domain 2"/>
    <property type="match status" value="1"/>
</dbReference>
<keyword evidence="7 9" id="KW-0274">FAD</keyword>
<dbReference type="RefSeq" id="WP_132926783.1">
    <property type="nucleotide sequence ID" value="NZ_SJOI01000001.1"/>
</dbReference>
<dbReference type="Pfam" id="PF06039">
    <property type="entry name" value="Mqo"/>
    <property type="match status" value="1"/>
</dbReference>
<evidence type="ECO:0000256" key="8">
    <source>
        <dbReference type="ARBA" id="ARBA00023002"/>
    </source>
</evidence>
<evidence type="ECO:0000256" key="3">
    <source>
        <dbReference type="ARBA" id="ARBA00005012"/>
    </source>
</evidence>
<evidence type="ECO:0000256" key="5">
    <source>
        <dbReference type="ARBA" id="ARBA00022532"/>
    </source>
</evidence>
<dbReference type="EMBL" id="SJOI01000001">
    <property type="protein sequence ID" value="TCL06963.1"/>
    <property type="molecule type" value="Genomic_DNA"/>
</dbReference>
<gene>
    <name evidence="9" type="primary">mqo</name>
    <name evidence="10" type="ORF">EZJ58_5262</name>
</gene>
<dbReference type="NCBIfam" id="NF003603">
    <property type="entry name" value="PRK05257.1-1"/>
    <property type="match status" value="1"/>
</dbReference>
<dbReference type="GO" id="GO:0008924">
    <property type="term" value="F:L-malate dehydrogenase (quinone) activity"/>
    <property type="evidence" value="ECO:0007669"/>
    <property type="project" value="UniProtKB-UniRule"/>
</dbReference>
<dbReference type="AlphaFoldDB" id="A0A4R1NHF7"/>
<evidence type="ECO:0000256" key="6">
    <source>
        <dbReference type="ARBA" id="ARBA00022630"/>
    </source>
</evidence>
<protein>
    <recommendedName>
        <fullName evidence="9">Probable malate:quinone oxidoreductase</fullName>
        <ecNumber evidence="9">1.1.5.4</ecNumber>
    </recommendedName>
    <alternativeName>
        <fullName evidence="9">MQO</fullName>
    </alternativeName>
    <alternativeName>
        <fullName evidence="9">Malate dehydrogenase [quinone]</fullName>
    </alternativeName>
</protein>
<dbReference type="HAMAP" id="MF_00212">
    <property type="entry name" value="MQO"/>
    <property type="match status" value="1"/>
</dbReference>
<dbReference type="InterPro" id="IPR006231">
    <property type="entry name" value="MQO"/>
</dbReference>
<organism evidence="10 11">
    <name type="scientific">Sodalis ligni</name>
    <dbReference type="NCBI Taxonomy" id="2697027"/>
    <lineage>
        <taxon>Bacteria</taxon>
        <taxon>Pseudomonadati</taxon>
        <taxon>Pseudomonadota</taxon>
        <taxon>Gammaproteobacteria</taxon>
        <taxon>Enterobacterales</taxon>
        <taxon>Bruguierivoracaceae</taxon>
        <taxon>Sodalis</taxon>
    </lineage>
</organism>
<comment type="caution">
    <text evidence="10">The sequence shown here is derived from an EMBL/GenBank/DDBJ whole genome shotgun (WGS) entry which is preliminary data.</text>
</comment>
<evidence type="ECO:0000256" key="4">
    <source>
        <dbReference type="ARBA" id="ARBA00006389"/>
    </source>
</evidence>
<dbReference type="NCBIfam" id="TIGR01320">
    <property type="entry name" value="mal_quin_oxido"/>
    <property type="match status" value="1"/>
</dbReference>
<dbReference type="InterPro" id="IPR036188">
    <property type="entry name" value="FAD/NAD-bd_sf"/>
</dbReference>
<evidence type="ECO:0000313" key="11">
    <source>
        <dbReference type="Proteomes" id="UP000294555"/>
    </source>
</evidence>
<comment type="similarity">
    <text evidence="4 9">Belongs to the MQO family.</text>
</comment>
<dbReference type="Gene3D" id="3.50.50.60">
    <property type="entry name" value="FAD/NAD(P)-binding domain"/>
    <property type="match status" value="1"/>
</dbReference>
<dbReference type="NCBIfam" id="NF003606">
    <property type="entry name" value="PRK05257.2-1"/>
    <property type="match status" value="1"/>
</dbReference>
<dbReference type="EC" id="1.1.5.4" evidence="9"/>
<evidence type="ECO:0000313" key="10">
    <source>
        <dbReference type="EMBL" id="TCL06963.1"/>
    </source>
</evidence>
<keyword evidence="11" id="KW-1185">Reference proteome</keyword>
<dbReference type="OrthoDB" id="9763983at2"/>
<proteinExistence type="inferred from homology"/>
<dbReference type="PANTHER" id="PTHR43104">
    <property type="entry name" value="L-2-HYDROXYGLUTARATE DEHYDROGENASE, MITOCHONDRIAL"/>
    <property type="match status" value="1"/>
</dbReference>
<keyword evidence="5 9" id="KW-0816">Tricarboxylic acid cycle</keyword>
<dbReference type="NCBIfam" id="NF003609">
    <property type="entry name" value="PRK05257.2-5"/>
    <property type="match status" value="1"/>
</dbReference>
<dbReference type="Proteomes" id="UP000294555">
    <property type="component" value="Unassembled WGS sequence"/>
</dbReference>
<dbReference type="NCBIfam" id="NF009875">
    <property type="entry name" value="PRK13339.1"/>
    <property type="match status" value="1"/>
</dbReference>
<keyword evidence="6 9" id="KW-0285">Flavoprotein</keyword>
<dbReference type="SUPFAM" id="SSF51905">
    <property type="entry name" value="FAD/NAD(P)-binding domain"/>
    <property type="match status" value="1"/>
</dbReference>
<sequence>MKEHFVAGLCMNLLASAQRQKAANNAPVDVVLIGGGVMSATLGTLIRELEPDWSIHLYERLDKLAQESSDGWNNAGTGHAAYCELNYTPEQADGSIDISKAVSVNESFEISRQFWAYLVKNQRVGAPETFINNVPHISFVWGEEDVNFLRKRYETLQQSTLFKGMEYTEDSHVIKQWAPAIMEGRDPFQKVAATRMVMGTDVNFGELTRQMLASLAQRGGFDLHLKHEVVNITRREDATWEISVADLNNGGKRSSVRARHVFIGAGGAALTLLQKSGVPAARGYAGFPVGGKFLVTTRPDIVNHHQAKVYGKASVGAPPMSVPHIDTRMLDGQRSLLFGPYATFSSKFLKQGSWFDLFSSLNRHNLLPMLRVGWDNLNLLRYLISQVLMSDSKRLEALQAYYPGARLEDWQLIDAGQRVQIIKKDPVKGGILQFGTEMVSADDGSLSALLGASPGASTAAPIMLELLKSMFKSRAASPAWRDRLQEIIPSYGRSLNGDGELTDRIHAYTSHVLQLHLAKNRPQAEQASAKAWEALPKVI</sequence>
<dbReference type="NCBIfam" id="NF003611">
    <property type="entry name" value="PRK05257.3-2"/>
    <property type="match status" value="1"/>
</dbReference>
<dbReference type="GO" id="GO:0006099">
    <property type="term" value="P:tricarboxylic acid cycle"/>
    <property type="evidence" value="ECO:0007669"/>
    <property type="project" value="UniProtKB-UniRule"/>
</dbReference>
<accession>A0A4R1NHF7</accession>
<comment type="pathway">
    <text evidence="3 9">Carbohydrate metabolism; tricarboxylic acid cycle; oxaloacetate from (S)-malate (quinone route): step 1/1.</text>
</comment>